<sequence length="156" mass="16745">MSLFEIFDANYGDGIYQSVPDGIGGTDIIHDGTVVDHMNNDGVLHSHGAAISTHNVDGGVDIVSDGHLVVHTHPNVMGGHDVYGSDGLHHVSIPNVHGGVDIYDGDMHIEGMTMPNVLGGEDYWSMNGNTDTILNYDDPLMHSSEYVMDPFTVGMK</sequence>
<reference evidence="1 2" key="1">
    <citation type="submission" date="2016-11" db="EMBL/GenBank/DDBJ databases">
        <authorList>
            <person name="Jaros S."/>
            <person name="Januszkiewicz K."/>
            <person name="Wedrychowicz H."/>
        </authorList>
    </citation>
    <scope>NUCLEOTIDE SEQUENCE [LARGE SCALE GENOMIC DNA]</scope>
    <source>
        <strain evidence="1 2">DSM 10502</strain>
    </source>
</reference>
<protein>
    <submittedName>
        <fullName evidence="1">Uncharacterized protein</fullName>
    </submittedName>
</protein>
<dbReference type="EMBL" id="FQUG01000003">
    <property type="protein sequence ID" value="SHE55706.1"/>
    <property type="molecule type" value="Genomic_DNA"/>
</dbReference>
<dbReference type="Proteomes" id="UP000184404">
    <property type="component" value="Unassembled WGS sequence"/>
</dbReference>
<evidence type="ECO:0000313" key="2">
    <source>
        <dbReference type="Proteomes" id="UP000184404"/>
    </source>
</evidence>
<organism evidence="1 2">
    <name type="scientific">Schwartzia succinivorans DSM 10502</name>
    <dbReference type="NCBI Taxonomy" id="1123243"/>
    <lineage>
        <taxon>Bacteria</taxon>
        <taxon>Bacillati</taxon>
        <taxon>Bacillota</taxon>
        <taxon>Negativicutes</taxon>
        <taxon>Selenomonadales</taxon>
        <taxon>Selenomonadaceae</taxon>
        <taxon>Schwartzia</taxon>
    </lineage>
</organism>
<accession>A0A1M4UG64</accession>
<dbReference type="STRING" id="1123243.SAMN02745190_00647"/>
<keyword evidence="2" id="KW-1185">Reference proteome</keyword>
<dbReference type="OrthoDB" id="1669328at2"/>
<dbReference type="AlphaFoldDB" id="A0A1M4UG64"/>
<dbReference type="RefSeq" id="WP_072934765.1">
    <property type="nucleotide sequence ID" value="NZ_FQUG01000003.1"/>
</dbReference>
<gene>
    <name evidence="1" type="ORF">SAMN02745190_00647</name>
</gene>
<evidence type="ECO:0000313" key="1">
    <source>
        <dbReference type="EMBL" id="SHE55706.1"/>
    </source>
</evidence>
<proteinExistence type="predicted"/>
<name>A0A1M4UG64_9FIRM</name>